<dbReference type="InterPro" id="IPR002110">
    <property type="entry name" value="Ankyrin_rpt"/>
</dbReference>
<dbReference type="InterPro" id="IPR036770">
    <property type="entry name" value="Ankyrin_rpt-contain_sf"/>
</dbReference>
<dbReference type="SUPFAM" id="SSF144083">
    <property type="entry name" value="Magnesium transport protein CorA, transmembrane region"/>
    <property type="match status" value="1"/>
</dbReference>
<organism evidence="9 10">
    <name type="scientific">Diaporthe vaccinii</name>
    <dbReference type="NCBI Taxonomy" id="105482"/>
    <lineage>
        <taxon>Eukaryota</taxon>
        <taxon>Fungi</taxon>
        <taxon>Dikarya</taxon>
        <taxon>Ascomycota</taxon>
        <taxon>Pezizomycotina</taxon>
        <taxon>Sordariomycetes</taxon>
        <taxon>Sordariomycetidae</taxon>
        <taxon>Diaporthales</taxon>
        <taxon>Diaporthaceae</taxon>
        <taxon>Diaporthe</taxon>
        <taxon>Diaporthe eres species complex</taxon>
    </lineage>
</organism>
<dbReference type="SMART" id="SM00248">
    <property type="entry name" value="ANK"/>
    <property type="match status" value="3"/>
</dbReference>
<evidence type="ECO:0000256" key="2">
    <source>
        <dbReference type="ARBA" id="ARBA00022692"/>
    </source>
</evidence>
<evidence type="ECO:0008006" key="11">
    <source>
        <dbReference type="Google" id="ProtNLM"/>
    </source>
</evidence>
<dbReference type="Gene3D" id="1.20.58.340">
    <property type="entry name" value="Magnesium transport protein CorA, transmembrane region"/>
    <property type="match status" value="1"/>
</dbReference>
<dbReference type="Proteomes" id="UP001600888">
    <property type="component" value="Unassembled WGS sequence"/>
</dbReference>
<proteinExistence type="predicted"/>
<evidence type="ECO:0000256" key="1">
    <source>
        <dbReference type="ARBA" id="ARBA00004141"/>
    </source>
</evidence>
<dbReference type="Pfam" id="PF12796">
    <property type="entry name" value="Ank_2"/>
    <property type="match status" value="1"/>
</dbReference>
<evidence type="ECO:0000256" key="3">
    <source>
        <dbReference type="ARBA" id="ARBA00022737"/>
    </source>
</evidence>
<protein>
    <recommendedName>
        <fullName evidence="11">Ankyrin repeat protein</fullName>
    </recommendedName>
</protein>
<evidence type="ECO:0000256" key="8">
    <source>
        <dbReference type="SAM" id="Phobius"/>
    </source>
</evidence>
<comment type="caution">
    <text evidence="9">The sequence shown here is derived from an EMBL/GenBank/DDBJ whole genome shotgun (WGS) entry which is preliminary data.</text>
</comment>
<evidence type="ECO:0000256" key="6">
    <source>
        <dbReference type="ARBA" id="ARBA00023136"/>
    </source>
</evidence>
<gene>
    <name evidence="9" type="ORF">FJTKL_02101</name>
</gene>
<keyword evidence="6 8" id="KW-0472">Membrane</keyword>
<keyword evidence="2 8" id="KW-0812">Transmembrane</keyword>
<accession>A0ABR4DYU5</accession>
<dbReference type="PROSITE" id="PS50297">
    <property type="entry name" value="ANK_REP_REGION"/>
    <property type="match status" value="1"/>
</dbReference>
<evidence type="ECO:0000256" key="5">
    <source>
        <dbReference type="ARBA" id="ARBA00023043"/>
    </source>
</evidence>
<comment type="subcellular location">
    <subcellularLocation>
        <location evidence="1">Membrane</location>
        <topology evidence="1">Multi-pass membrane protein</topology>
    </subcellularLocation>
</comment>
<feature type="repeat" description="ANK" evidence="7">
    <location>
        <begin position="233"/>
        <end position="265"/>
    </location>
</feature>
<dbReference type="Pfam" id="PF00023">
    <property type="entry name" value="Ank"/>
    <property type="match status" value="1"/>
</dbReference>
<evidence type="ECO:0000256" key="7">
    <source>
        <dbReference type="PROSITE-ProRule" id="PRU00023"/>
    </source>
</evidence>
<dbReference type="Gene3D" id="1.25.40.20">
    <property type="entry name" value="Ankyrin repeat-containing domain"/>
    <property type="match status" value="2"/>
</dbReference>
<evidence type="ECO:0000313" key="9">
    <source>
        <dbReference type="EMBL" id="KAL2275341.1"/>
    </source>
</evidence>
<dbReference type="InterPro" id="IPR045863">
    <property type="entry name" value="CorA_TM1_TM2"/>
</dbReference>
<sequence length="959" mass="109634">MPTQGSASNGTADVDILDRLFDAVRDAEPSTVREILNYQPSLVNSFNKFRPETPQCLFERRRFEYVLAQDILSREDDKVIVTEFCRQRPLHLACIIGDVETVKAVLEQKDHIRLHEENDNGETSFSLACRSANLCTAELLLDNGFKLSPTMVDNGTLDYLVYRGVYPEWSENPPEDQFDVFHRVIEKVMDEFLDKASKGQLLRSVAEEGNLPMLEAVLKAWLPEPDLNAADEYGWTPLHSAAAGGHLEVVERLLEKGTDPNARTKPPNQVDAGELAVDFLNGSETAEDILLRIKAAQSNGDSIQNAAEHNERPCWQWVSHDRHRSGKKQRKVEESTVEQLIERYGEKGISQAQGETLWCHLEINSEQWIKDLCRNLFSQDLVKGREYLGHVRNVFDFAIQLPLNQHKLSEALFRQINERDDIALVIPIIDIDILKPGFADTRPRYFWRTPNRLAPNKTLDIDENHIQRMKKVHDQLKNDVHSSRTLDAYADIDLSDEWLDRYNVDQVLSRWFDKHHEQKDRTLPHRFGASQSSRLRKWFLTATRGLPWTGGKSADVEWQEVEALVQEATSNKLILVVSQLWMFKFGDVLITSYPERWDSSSKKSQFFELLRKMVEKRPRERFGSKLLFHKILEESMKFQANISSNLLSSYNVSSVGQSSVGAPRHKQVDAASYLEIFGKEVMRIWREVDKIYQEFKPGQGKTDENFAEYTERATECLISLDDVLDEIGTIKGVLEYQFSVWNGLHAADANEVHTKVLPTDTKTASVDARKLRQIPSRDKCGCDHDFDRVPDLETCTGDSKKLRRTPLKGECSWDPECNPTRSRESFFKHGVFSHVEKVEKDAKMLREKVKTLTELLYWQAGTESAIKSYELSRNLTVFTWLTVVFAPLSFVTALFSLQIESFPQGSWAGWQVATGSVVSVVVTWLFCRLWVGIIKVEHSKKVPAGLHKLRGSATGISGY</sequence>
<keyword evidence="3" id="KW-0677">Repeat</keyword>
<dbReference type="PANTHER" id="PTHR24171">
    <property type="entry name" value="ANKYRIN REPEAT DOMAIN-CONTAINING PROTEIN 39-RELATED"/>
    <property type="match status" value="1"/>
</dbReference>
<keyword evidence="10" id="KW-1185">Reference proteome</keyword>
<evidence type="ECO:0000256" key="4">
    <source>
        <dbReference type="ARBA" id="ARBA00022989"/>
    </source>
</evidence>
<reference evidence="9 10" key="1">
    <citation type="submission" date="2024-03" db="EMBL/GenBank/DDBJ databases">
        <title>A high-quality draft genome sequence of Diaporthe vaccinii, a causative agent of upright dieback and viscid rot disease in cranberry plants.</title>
        <authorList>
            <person name="Sarrasin M."/>
            <person name="Lang B.F."/>
            <person name="Burger G."/>
        </authorList>
    </citation>
    <scope>NUCLEOTIDE SEQUENCE [LARGE SCALE GENOMIC DNA]</scope>
    <source>
        <strain evidence="9 10">IS7</strain>
    </source>
</reference>
<evidence type="ECO:0000313" key="10">
    <source>
        <dbReference type="Proteomes" id="UP001600888"/>
    </source>
</evidence>
<name>A0ABR4DYU5_9PEZI</name>
<feature type="transmembrane region" description="Helical" evidence="8">
    <location>
        <begin position="877"/>
        <end position="897"/>
    </location>
</feature>
<dbReference type="SUPFAM" id="SSF48403">
    <property type="entry name" value="Ankyrin repeat"/>
    <property type="match status" value="1"/>
</dbReference>
<keyword evidence="4 8" id="KW-1133">Transmembrane helix</keyword>
<dbReference type="EMBL" id="JBAWTH010000136">
    <property type="protein sequence ID" value="KAL2275341.1"/>
    <property type="molecule type" value="Genomic_DNA"/>
</dbReference>
<keyword evidence="5 7" id="KW-0040">ANK repeat</keyword>
<dbReference type="PROSITE" id="PS50088">
    <property type="entry name" value="ANK_REPEAT"/>
    <property type="match status" value="1"/>
</dbReference>
<dbReference type="Pfam" id="PF01544">
    <property type="entry name" value="CorA"/>
    <property type="match status" value="1"/>
</dbReference>
<dbReference type="InterPro" id="IPR002523">
    <property type="entry name" value="MgTranspt_CorA/ZnTranspt_ZntB"/>
</dbReference>
<feature type="transmembrane region" description="Helical" evidence="8">
    <location>
        <begin position="909"/>
        <end position="931"/>
    </location>
</feature>